<name>A0ABP0UPK9_9BRYO</name>
<evidence type="ECO:0000313" key="4">
    <source>
        <dbReference type="Proteomes" id="UP001497512"/>
    </source>
</evidence>
<feature type="transmembrane region" description="Helical" evidence="2">
    <location>
        <begin position="119"/>
        <end position="138"/>
    </location>
</feature>
<feature type="transmembrane region" description="Helical" evidence="2">
    <location>
        <begin position="536"/>
        <end position="557"/>
    </location>
</feature>
<keyword evidence="2" id="KW-0472">Membrane</keyword>
<feature type="transmembrane region" description="Helical" evidence="2">
    <location>
        <begin position="387"/>
        <end position="409"/>
    </location>
</feature>
<feature type="transmembrane region" description="Helical" evidence="2">
    <location>
        <begin position="144"/>
        <end position="163"/>
    </location>
</feature>
<feature type="transmembrane region" description="Helical" evidence="2">
    <location>
        <begin position="84"/>
        <end position="107"/>
    </location>
</feature>
<accession>A0ABP0UPK9</accession>
<feature type="compositionally biased region" description="Acidic residues" evidence="1">
    <location>
        <begin position="15"/>
        <end position="26"/>
    </location>
</feature>
<keyword evidence="4" id="KW-1185">Reference proteome</keyword>
<sequence>MKMTVDLEAAAANQPEEEEEEEDGEEAAAARDEDSDGESSRTQLSIPESKPVCLCQQFQHNTFLRKLEAEAKVQFDWWTFYKELVYHMFFPLTLPLLYLFEGGAFSIRNRMYWGSRTALSQWVLAICFFAMNLLTPFYVSPDIVITNILAVMRTMVIATKYGFYSKSDMAEMRVKLIPLDVQRDRTLFLAWLNPIPLQVLKHQLLLSAIRNNFAKCTAAVRLVPGASRNTVGDIMHQLSNDKRSISQRRARSAAQSGEVQSKDCPRCVQTHCTERQLEDRWIQVCMSQIHRDPSCHLPKSMEASSVGSPERTAEAPEEDNMDTSQNGNETNFRHLEEEKLSLEKNMVPEEAVDLPALLLAAYLLQHTGDLLSKKQLWHQLWKNPVRAWGAAVCVATVHSAVPFACRAIAGQPSTWGGDSVYATIVSLSSILLNLYSMSMCVSFMLAGVADFRRRYFAARILNNLLKDGCWWNFKLPAEDSEEQTYVQRKLLEEEDSEYHLGVTIDFGKASSIVGWWVMRVLVLDFGLLFSKRVKYYATYFALYCGLLMAFLVIELFAKGTRASSYILGVVSFDLVVFIGLLALIIFPGGETNEMHIEHSTTLVYKKMELFTKLRGPVENLTAIEQEQPLFALEVINTISEALDWDKTLTQVTLLGFHAGSEVIGVLLGVAGAAIGIIAQQLTSHL</sequence>
<keyword evidence="2" id="KW-1133">Transmembrane helix</keyword>
<keyword evidence="2" id="KW-0812">Transmembrane</keyword>
<evidence type="ECO:0000256" key="2">
    <source>
        <dbReference type="SAM" id="Phobius"/>
    </source>
</evidence>
<protein>
    <submittedName>
        <fullName evidence="3">Uncharacterized protein</fullName>
    </submittedName>
</protein>
<dbReference type="EMBL" id="OZ019897">
    <property type="protein sequence ID" value="CAK9226848.1"/>
    <property type="molecule type" value="Genomic_DNA"/>
</dbReference>
<feature type="region of interest" description="Disordered" evidence="1">
    <location>
        <begin position="240"/>
        <end position="260"/>
    </location>
</feature>
<evidence type="ECO:0000313" key="3">
    <source>
        <dbReference type="EMBL" id="CAK9226848.1"/>
    </source>
</evidence>
<feature type="transmembrane region" description="Helical" evidence="2">
    <location>
        <begin position="421"/>
        <end position="449"/>
    </location>
</feature>
<feature type="transmembrane region" description="Helical" evidence="2">
    <location>
        <begin position="654"/>
        <end position="678"/>
    </location>
</feature>
<feature type="region of interest" description="Disordered" evidence="1">
    <location>
        <begin position="296"/>
        <end position="329"/>
    </location>
</feature>
<evidence type="ECO:0000256" key="1">
    <source>
        <dbReference type="SAM" id="MobiDB-lite"/>
    </source>
</evidence>
<dbReference type="Proteomes" id="UP001497512">
    <property type="component" value="Chromosome 5"/>
</dbReference>
<feature type="transmembrane region" description="Helical" evidence="2">
    <location>
        <begin position="564"/>
        <end position="586"/>
    </location>
</feature>
<organism evidence="3 4">
    <name type="scientific">Sphagnum troendelagicum</name>
    <dbReference type="NCBI Taxonomy" id="128251"/>
    <lineage>
        <taxon>Eukaryota</taxon>
        <taxon>Viridiplantae</taxon>
        <taxon>Streptophyta</taxon>
        <taxon>Embryophyta</taxon>
        <taxon>Bryophyta</taxon>
        <taxon>Sphagnophytina</taxon>
        <taxon>Sphagnopsida</taxon>
        <taxon>Sphagnales</taxon>
        <taxon>Sphagnaceae</taxon>
        <taxon>Sphagnum</taxon>
    </lineage>
</organism>
<proteinExistence type="predicted"/>
<gene>
    <name evidence="3" type="ORF">CSSPTR1EN2_LOCUS18444</name>
</gene>
<reference evidence="3" key="1">
    <citation type="submission" date="2024-02" db="EMBL/GenBank/DDBJ databases">
        <authorList>
            <consortium name="ELIXIR-Norway"/>
            <consortium name="Elixir Norway"/>
        </authorList>
    </citation>
    <scope>NUCLEOTIDE SEQUENCE</scope>
</reference>
<feature type="region of interest" description="Disordered" evidence="1">
    <location>
        <begin position="1"/>
        <end position="45"/>
    </location>
</feature>